<reference evidence="4" key="1">
    <citation type="submission" date="2021-02" db="EMBL/GenBank/DDBJ databases">
        <authorList>
            <person name="Nowell W R."/>
        </authorList>
    </citation>
    <scope>NUCLEOTIDE SEQUENCE</scope>
    <source>
        <strain evidence="4">Ploen Becks lab</strain>
    </source>
</reference>
<evidence type="ECO:0000313" key="4">
    <source>
        <dbReference type="EMBL" id="CAF1090303.1"/>
    </source>
</evidence>
<evidence type="ECO:0000313" key="5">
    <source>
        <dbReference type="Proteomes" id="UP000663879"/>
    </source>
</evidence>
<comment type="caution">
    <text evidence="4">The sequence shown here is derived from an EMBL/GenBank/DDBJ whole genome shotgun (WGS) entry which is preliminary data.</text>
</comment>
<dbReference type="AlphaFoldDB" id="A0A814NAY6"/>
<dbReference type="InterPro" id="IPR007527">
    <property type="entry name" value="Znf_SWIM"/>
</dbReference>
<name>A0A814NAY6_9BILA</name>
<organism evidence="4 5">
    <name type="scientific">Brachionus calyciflorus</name>
    <dbReference type="NCBI Taxonomy" id="104777"/>
    <lineage>
        <taxon>Eukaryota</taxon>
        <taxon>Metazoa</taxon>
        <taxon>Spiralia</taxon>
        <taxon>Gnathifera</taxon>
        <taxon>Rotifera</taxon>
        <taxon>Eurotatoria</taxon>
        <taxon>Monogononta</taxon>
        <taxon>Pseudotrocha</taxon>
        <taxon>Ploima</taxon>
        <taxon>Brachionidae</taxon>
        <taxon>Brachionus</taxon>
    </lineage>
</organism>
<dbReference type="Proteomes" id="UP000663879">
    <property type="component" value="Unassembled WGS sequence"/>
</dbReference>
<dbReference type="OrthoDB" id="10042778at2759"/>
<keyword evidence="1" id="KW-0863">Zinc-finger</keyword>
<evidence type="ECO:0000256" key="2">
    <source>
        <dbReference type="SAM" id="MobiDB-lite"/>
    </source>
</evidence>
<sequence length="496" mass="55948">MAQPFKVIKKTLKVDEAFNFIKEFDKTVHPYTDVIYRPKDVKKSTVLTLKENLAISGKPVKDYVQYDAVNKPRNKKQLRNLNYFINKNKRFTTDSICNIHVMHLTLNWPCKVITIPNLNVIGLDSDLLIEFNRLKKAATAQICLEYDTTFNSTGYYVSVSLDFKENCFVVTDCETGIRNAIKSSFPKIKLLTCNSSSVCPEIISDSSQNSSNTSQLNSNSDQNSSNASQLNSNKDQKSSDASQLNSKLIYELNLKTQDTDEINLKAESINKSLLSSTTLLEPYDPFNLDSSIIDADNDLDSNEVVSSKICVNMAFEAVLEPISFKSSLNSKVYRALAYVKNNKVKHNIVLGIYQVIDEQNICNQIIPSTIGKTTKYACSCIERLNCVHILAVEKSNDKDIENLAKYPKAKMDDLVKANNNNQLSGRKKRGHEKNSKPNENKIIDSLRALSVNEQKFPPGKISKQKKAQIKKFILSAKINMLEIVFKKTTLIEADYL</sequence>
<dbReference type="PROSITE" id="PS50966">
    <property type="entry name" value="ZF_SWIM"/>
    <property type="match status" value="1"/>
</dbReference>
<proteinExistence type="predicted"/>
<feature type="region of interest" description="Disordered" evidence="2">
    <location>
        <begin position="205"/>
        <end position="241"/>
    </location>
</feature>
<keyword evidence="1" id="KW-0479">Metal-binding</keyword>
<feature type="domain" description="SWIM-type" evidence="3">
    <location>
        <begin position="363"/>
        <end position="397"/>
    </location>
</feature>
<dbReference type="GO" id="GO:0008270">
    <property type="term" value="F:zinc ion binding"/>
    <property type="evidence" value="ECO:0007669"/>
    <property type="project" value="UniProtKB-KW"/>
</dbReference>
<accession>A0A814NAY6</accession>
<protein>
    <recommendedName>
        <fullName evidence="3">SWIM-type domain-containing protein</fullName>
    </recommendedName>
</protein>
<keyword evidence="1" id="KW-0862">Zinc</keyword>
<dbReference type="EMBL" id="CAJNOC010007012">
    <property type="protein sequence ID" value="CAF1090303.1"/>
    <property type="molecule type" value="Genomic_DNA"/>
</dbReference>
<feature type="region of interest" description="Disordered" evidence="2">
    <location>
        <begin position="418"/>
        <end position="439"/>
    </location>
</feature>
<evidence type="ECO:0000256" key="1">
    <source>
        <dbReference type="PROSITE-ProRule" id="PRU00325"/>
    </source>
</evidence>
<evidence type="ECO:0000259" key="3">
    <source>
        <dbReference type="PROSITE" id="PS50966"/>
    </source>
</evidence>
<keyword evidence="5" id="KW-1185">Reference proteome</keyword>
<gene>
    <name evidence="4" type="ORF">OXX778_LOCUS20637</name>
</gene>
<feature type="compositionally biased region" description="Low complexity" evidence="2">
    <location>
        <begin position="205"/>
        <end position="233"/>
    </location>
</feature>